<protein>
    <submittedName>
        <fullName evidence="16">Methyl-accepting chemotaxis protein</fullName>
    </submittedName>
</protein>
<evidence type="ECO:0000259" key="15">
    <source>
        <dbReference type="PROSITE" id="PS50885"/>
    </source>
</evidence>
<keyword evidence="6 12" id="KW-1133">Transmembrane helix</keyword>
<evidence type="ECO:0000256" key="11">
    <source>
        <dbReference type="SAM" id="Coils"/>
    </source>
</evidence>
<evidence type="ECO:0000256" key="9">
    <source>
        <dbReference type="ARBA" id="ARBA00029447"/>
    </source>
</evidence>
<accession>A4TZA6</accession>
<dbReference type="InterPro" id="IPR029151">
    <property type="entry name" value="Sensor-like_sf"/>
</dbReference>
<evidence type="ECO:0000256" key="6">
    <source>
        <dbReference type="ARBA" id="ARBA00022989"/>
    </source>
</evidence>
<dbReference type="CDD" id="cd12912">
    <property type="entry name" value="PDC2_MCP_like"/>
    <property type="match status" value="1"/>
</dbReference>
<dbReference type="CDD" id="cd12913">
    <property type="entry name" value="PDC1_MCP_like"/>
    <property type="match status" value="1"/>
</dbReference>
<dbReference type="Gene3D" id="3.30.450.20">
    <property type="entry name" value="PAS domain"/>
    <property type="match status" value="2"/>
</dbReference>
<keyword evidence="2" id="KW-1003">Cell membrane</keyword>
<dbReference type="AlphaFoldDB" id="A4TZA6"/>
<keyword evidence="7 12" id="KW-0472">Membrane</keyword>
<reference evidence="16" key="1">
    <citation type="journal article" date="2007" name="J. Bacteriol.">
        <title>Comparative genome analysis of four magnetotactic bacteria reveals a complex set of group-specific genes implicated in magnetosome biomineralization and function.</title>
        <authorList>
            <person name="Richter M."/>
            <person name="Kube M."/>
            <person name="Bazylinski D.A."/>
            <person name="Lombardot T."/>
            <person name="Gloeckner F.O."/>
            <person name="Reinhardt R."/>
            <person name="Schueler D."/>
        </authorList>
    </citation>
    <scope>NUCLEOTIDE SEQUENCE</scope>
    <source>
        <strain evidence="16">MSR-1</strain>
    </source>
</reference>
<dbReference type="RefSeq" id="WP_106002469.1">
    <property type="nucleotide sequence ID" value="NZ_CP027527.1"/>
</dbReference>
<sequence length="692" mass="73447">MVKVTQSLKGKIIASTLGILVFSAAAIIASTLWLSRKTAYDGAIALTSEIANRHGAAIAANITAAMESARGSAALVRAQQLAQNLDRRALNRYLAQVVSHNPLYSAAWIDMADNAFDGMDAQYVDTGTGERLGLPVTGRVSLLWVKGEKGIEPNMSEGETFEAIAKEDYYRVAAQAKKEAVVEPYLDKYTNKTMTTAAFPILKDGKVIGVAGIDLTLDRLSELVTSIKPYGDGLAAILSPQGHYIAHPDQTKTSQAATDLPEDARAALVAGKPFSGMAQVGGVSHYLHIVPIHFAAADQTWSFLVSVPESSILAEVNHLTRWTMGIGALCLIIGGIVAWRLGHGISQPARSLTEAMASLARGLWHTSVPHTDNADEIGHMARAVVVFRENGQANAQLQADQERTAAERARRQEIVESLVAGLDQQVINILERLSRAAVTLRGTAESMMRISRQTSEQVTTAAAATEASTRGVQEAAQAGEELSSSISAIRERTGQTSQITEEAVRVVGNTDSQVQGLVTAADQIGDIVKMISAIAGQTNLLALNATIEAARAGEAGKGFAVVANEVKMLATQTAKATDEIIRQIGAIQQATQDSVRSLHQVGEIVHQVEEISLAVSAAMTQQDAATRRIAGNLQEAAAGSAAVVDNVDRVAEAATETDHAASQVLGAVEDLSAQADQLRREFTDFMDRIRAA</sequence>
<gene>
    <name evidence="16" type="ORF">MGR_3291</name>
</gene>
<evidence type="ECO:0000256" key="4">
    <source>
        <dbReference type="ARBA" id="ARBA00022519"/>
    </source>
</evidence>
<keyword evidence="8 10" id="KW-0807">Transducer</keyword>
<feature type="domain" description="Methyl-accepting transducer" evidence="13">
    <location>
        <begin position="429"/>
        <end position="672"/>
    </location>
</feature>
<dbReference type="EMBL" id="CU459003">
    <property type="protein sequence ID" value="CAM75963.1"/>
    <property type="molecule type" value="Genomic_DNA"/>
</dbReference>
<dbReference type="Pfam" id="PF02743">
    <property type="entry name" value="dCache_1"/>
    <property type="match status" value="1"/>
</dbReference>
<dbReference type="GO" id="GO:0007165">
    <property type="term" value="P:signal transduction"/>
    <property type="evidence" value="ECO:0007669"/>
    <property type="project" value="UniProtKB-KW"/>
</dbReference>
<dbReference type="PANTHER" id="PTHR32089:SF112">
    <property type="entry name" value="LYSOZYME-LIKE PROTEIN-RELATED"/>
    <property type="match status" value="1"/>
</dbReference>
<evidence type="ECO:0000256" key="5">
    <source>
        <dbReference type="ARBA" id="ARBA00022692"/>
    </source>
</evidence>
<dbReference type="PROSITE" id="PS50111">
    <property type="entry name" value="CHEMOTAXIS_TRANSDUC_2"/>
    <property type="match status" value="1"/>
</dbReference>
<feature type="coiled-coil region" evidence="11">
    <location>
        <begin position="661"/>
        <end position="688"/>
    </location>
</feature>
<dbReference type="SMART" id="SM00304">
    <property type="entry name" value="HAMP"/>
    <property type="match status" value="1"/>
</dbReference>
<dbReference type="GO" id="GO:0005886">
    <property type="term" value="C:plasma membrane"/>
    <property type="evidence" value="ECO:0007669"/>
    <property type="project" value="UniProtKB-SubCell"/>
</dbReference>
<organism evidence="16">
    <name type="scientific">Magnetospirillum gryphiswaldense</name>
    <dbReference type="NCBI Taxonomy" id="55518"/>
    <lineage>
        <taxon>Bacteria</taxon>
        <taxon>Pseudomonadati</taxon>
        <taxon>Pseudomonadota</taxon>
        <taxon>Alphaproteobacteria</taxon>
        <taxon>Rhodospirillales</taxon>
        <taxon>Rhodospirillaceae</taxon>
        <taxon>Magnetospirillum</taxon>
    </lineage>
</organism>
<evidence type="ECO:0000256" key="1">
    <source>
        <dbReference type="ARBA" id="ARBA00004429"/>
    </source>
</evidence>
<dbReference type="PANTHER" id="PTHR32089">
    <property type="entry name" value="METHYL-ACCEPTING CHEMOTAXIS PROTEIN MCPB"/>
    <property type="match status" value="1"/>
</dbReference>
<feature type="domain" description="T-SNARE coiled-coil homology" evidence="14">
    <location>
        <begin position="588"/>
        <end position="650"/>
    </location>
</feature>
<feature type="transmembrane region" description="Helical" evidence="12">
    <location>
        <begin position="12"/>
        <end position="34"/>
    </location>
</feature>
<keyword evidence="3" id="KW-0145">Chemotaxis</keyword>
<dbReference type="InterPro" id="IPR033479">
    <property type="entry name" value="dCache_1"/>
</dbReference>
<dbReference type="InterPro" id="IPR003660">
    <property type="entry name" value="HAMP_dom"/>
</dbReference>
<dbReference type="PROSITE" id="PS50885">
    <property type="entry name" value="HAMP"/>
    <property type="match status" value="1"/>
</dbReference>
<dbReference type="Gene3D" id="6.10.340.10">
    <property type="match status" value="1"/>
</dbReference>
<comment type="similarity">
    <text evidence="9">Belongs to the methyl-accepting chemotaxis (MCP) protein family.</text>
</comment>
<evidence type="ECO:0000256" key="2">
    <source>
        <dbReference type="ARBA" id="ARBA00022475"/>
    </source>
</evidence>
<dbReference type="SMART" id="SM00283">
    <property type="entry name" value="MA"/>
    <property type="match status" value="1"/>
</dbReference>
<evidence type="ECO:0000256" key="12">
    <source>
        <dbReference type="SAM" id="Phobius"/>
    </source>
</evidence>
<dbReference type="InterPro" id="IPR004089">
    <property type="entry name" value="MCPsignal_dom"/>
</dbReference>
<evidence type="ECO:0000313" key="16">
    <source>
        <dbReference type="EMBL" id="CAM75963.1"/>
    </source>
</evidence>
<dbReference type="Pfam" id="PF00015">
    <property type="entry name" value="MCPsignal"/>
    <property type="match status" value="1"/>
</dbReference>
<dbReference type="Gene3D" id="1.10.287.950">
    <property type="entry name" value="Methyl-accepting chemotaxis protein"/>
    <property type="match status" value="1"/>
</dbReference>
<dbReference type="Pfam" id="PF00672">
    <property type="entry name" value="HAMP"/>
    <property type="match status" value="1"/>
</dbReference>
<dbReference type="GO" id="GO:0006935">
    <property type="term" value="P:chemotaxis"/>
    <property type="evidence" value="ECO:0007669"/>
    <property type="project" value="UniProtKB-KW"/>
</dbReference>
<feature type="domain" description="HAMP" evidence="15">
    <location>
        <begin position="343"/>
        <end position="396"/>
    </location>
</feature>
<evidence type="ECO:0000256" key="7">
    <source>
        <dbReference type="ARBA" id="ARBA00023136"/>
    </source>
</evidence>
<dbReference type="InterPro" id="IPR000727">
    <property type="entry name" value="T_SNARE_dom"/>
</dbReference>
<evidence type="ECO:0000256" key="3">
    <source>
        <dbReference type="ARBA" id="ARBA00022500"/>
    </source>
</evidence>
<evidence type="ECO:0000256" key="8">
    <source>
        <dbReference type="ARBA" id="ARBA00023224"/>
    </source>
</evidence>
<evidence type="ECO:0000256" key="10">
    <source>
        <dbReference type="PROSITE-ProRule" id="PRU00284"/>
    </source>
</evidence>
<dbReference type="CDD" id="cd06225">
    <property type="entry name" value="HAMP"/>
    <property type="match status" value="1"/>
</dbReference>
<dbReference type="SUPFAM" id="SSF58104">
    <property type="entry name" value="Methyl-accepting chemotaxis protein (MCP) signaling domain"/>
    <property type="match status" value="1"/>
</dbReference>
<keyword evidence="11" id="KW-0175">Coiled coil</keyword>
<comment type="subcellular location">
    <subcellularLocation>
        <location evidence="1">Cell inner membrane</location>
        <topology evidence="1">Multi-pass membrane protein</topology>
    </subcellularLocation>
</comment>
<evidence type="ECO:0000259" key="13">
    <source>
        <dbReference type="PROSITE" id="PS50111"/>
    </source>
</evidence>
<keyword evidence="5 12" id="KW-0812">Transmembrane</keyword>
<proteinExistence type="inferred from homology"/>
<keyword evidence="4" id="KW-0997">Cell inner membrane</keyword>
<name>A4TZA6_9PROT</name>
<dbReference type="PROSITE" id="PS50192">
    <property type="entry name" value="T_SNARE"/>
    <property type="match status" value="1"/>
</dbReference>
<evidence type="ECO:0000259" key="14">
    <source>
        <dbReference type="PROSITE" id="PS50192"/>
    </source>
</evidence>
<dbReference type="SUPFAM" id="SSF103190">
    <property type="entry name" value="Sensory domain-like"/>
    <property type="match status" value="1"/>
</dbReference>